<proteinExistence type="predicted"/>
<feature type="region of interest" description="Disordered" evidence="1">
    <location>
        <begin position="1"/>
        <end position="37"/>
    </location>
</feature>
<organism evidence="2 3">
    <name type="scientific">Natrialba taiwanensis DSM 12281</name>
    <dbReference type="NCBI Taxonomy" id="1230458"/>
    <lineage>
        <taxon>Archaea</taxon>
        <taxon>Methanobacteriati</taxon>
        <taxon>Methanobacteriota</taxon>
        <taxon>Stenosarchaea group</taxon>
        <taxon>Halobacteria</taxon>
        <taxon>Halobacteriales</taxon>
        <taxon>Natrialbaceae</taxon>
        <taxon>Natrialba</taxon>
    </lineage>
</organism>
<keyword evidence="3" id="KW-1185">Reference proteome</keyword>
<sequence>MTENNRGTDEQHRPTSSEADIGRHRGTIPNVPADYADDKPTVEHNVAPGTDGPNVAEFAHATYEADDGQNVSGTVDVPATGGWHDWTDVTVATGVAVDTQSTVRIAAETGSWNFNAITL</sequence>
<dbReference type="PATRIC" id="fig|1230458.4.peg.19"/>
<dbReference type="InterPro" id="IPR008979">
    <property type="entry name" value="Galactose-bd-like_sf"/>
</dbReference>
<dbReference type="AlphaFoldDB" id="M0AEG0"/>
<gene>
    <name evidence="2" type="ORF">C484_00115</name>
</gene>
<evidence type="ECO:0000313" key="2">
    <source>
        <dbReference type="EMBL" id="ELY96791.1"/>
    </source>
</evidence>
<dbReference type="Proteomes" id="UP000011648">
    <property type="component" value="Unassembled WGS sequence"/>
</dbReference>
<evidence type="ECO:0000313" key="3">
    <source>
        <dbReference type="Proteomes" id="UP000011648"/>
    </source>
</evidence>
<name>M0AEG0_9EURY</name>
<protein>
    <submittedName>
        <fullName evidence="2">Carbohydrate binding family 6</fullName>
    </submittedName>
</protein>
<dbReference type="SUPFAM" id="SSF49785">
    <property type="entry name" value="Galactose-binding domain-like"/>
    <property type="match status" value="1"/>
</dbReference>
<accession>M0AEG0</accession>
<dbReference type="OrthoDB" id="289651at2157"/>
<dbReference type="RefSeq" id="WP_006823940.1">
    <property type="nucleotide sequence ID" value="NZ_AOIL01000001.1"/>
</dbReference>
<evidence type="ECO:0000256" key="1">
    <source>
        <dbReference type="SAM" id="MobiDB-lite"/>
    </source>
</evidence>
<dbReference type="EMBL" id="AOIL01000001">
    <property type="protein sequence ID" value="ELY96791.1"/>
    <property type="molecule type" value="Genomic_DNA"/>
</dbReference>
<reference evidence="2 3" key="1">
    <citation type="journal article" date="2014" name="PLoS Genet.">
        <title>Phylogenetically driven sequencing of extremely halophilic archaea reveals strategies for static and dynamic osmo-response.</title>
        <authorList>
            <person name="Becker E.A."/>
            <person name="Seitzer P.M."/>
            <person name="Tritt A."/>
            <person name="Larsen D."/>
            <person name="Krusor M."/>
            <person name="Yao A.I."/>
            <person name="Wu D."/>
            <person name="Madern D."/>
            <person name="Eisen J.A."/>
            <person name="Darling A.E."/>
            <person name="Facciotti M.T."/>
        </authorList>
    </citation>
    <scope>NUCLEOTIDE SEQUENCE [LARGE SCALE GENOMIC DNA]</scope>
    <source>
        <strain evidence="2 3">DSM 12281</strain>
    </source>
</reference>
<feature type="compositionally biased region" description="Basic and acidic residues" evidence="1">
    <location>
        <begin position="1"/>
        <end position="23"/>
    </location>
</feature>
<comment type="caution">
    <text evidence="2">The sequence shown here is derived from an EMBL/GenBank/DDBJ whole genome shotgun (WGS) entry which is preliminary data.</text>
</comment>
<dbReference type="Gene3D" id="2.60.120.260">
    <property type="entry name" value="Galactose-binding domain-like"/>
    <property type="match status" value="1"/>
</dbReference>